<dbReference type="PROSITE" id="PS51419">
    <property type="entry name" value="RAB"/>
    <property type="match status" value="1"/>
</dbReference>
<dbReference type="GO" id="GO:0003924">
    <property type="term" value="F:GTPase activity"/>
    <property type="evidence" value="ECO:0007669"/>
    <property type="project" value="InterPro"/>
</dbReference>
<gene>
    <name evidence="8" type="primary">RAB44</name>
</gene>
<feature type="compositionally biased region" description="Polar residues" evidence="6">
    <location>
        <begin position="366"/>
        <end position="383"/>
    </location>
</feature>
<dbReference type="SMART" id="SM00175">
    <property type="entry name" value="RAB"/>
    <property type="match status" value="1"/>
</dbReference>
<proteinExistence type="predicted"/>
<dbReference type="OrthoDB" id="9989112at2759"/>
<keyword evidence="3" id="KW-0106">Calcium</keyword>
<keyword evidence="7" id="KW-1185">Reference proteome</keyword>
<dbReference type="PANTHER" id="PTHR47977">
    <property type="entry name" value="RAS-RELATED PROTEIN RAB"/>
    <property type="match status" value="1"/>
</dbReference>
<dbReference type="GeneID" id="110079947"/>
<evidence type="ECO:0000256" key="6">
    <source>
        <dbReference type="SAM" id="MobiDB-lite"/>
    </source>
</evidence>
<protein>
    <submittedName>
        <fullName evidence="8">Ras-related protein Rab-44</fullName>
    </submittedName>
</protein>
<dbReference type="Gene3D" id="1.10.238.10">
    <property type="entry name" value="EF-hand"/>
    <property type="match status" value="1"/>
</dbReference>
<evidence type="ECO:0000256" key="1">
    <source>
        <dbReference type="ARBA" id="ARBA00022723"/>
    </source>
</evidence>
<dbReference type="SUPFAM" id="SSF52540">
    <property type="entry name" value="P-loop containing nucleoside triphosphate hydrolases"/>
    <property type="match status" value="1"/>
</dbReference>
<reference evidence="8" key="1">
    <citation type="submission" date="2025-08" db="UniProtKB">
        <authorList>
            <consortium name="RefSeq"/>
        </authorList>
    </citation>
    <scope>IDENTIFICATION</scope>
</reference>
<dbReference type="Gene3D" id="3.40.50.300">
    <property type="entry name" value="P-loop containing nucleotide triphosphate hydrolases"/>
    <property type="match status" value="1"/>
</dbReference>
<dbReference type="InterPro" id="IPR001806">
    <property type="entry name" value="Small_GTPase"/>
</dbReference>
<accession>A0A6J0TVT2</accession>
<dbReference type="Proteomes" id="UP001652642">
    <property type="component" value="Chromosome 4"/>
</dbReference>
<dbReference type="NCBIfam" id="TIGR00231">
    <property type="entry name" value="small_GTP"/>
    <property type="match status" value="1"/>
</dbReference>
<feature type="compositionally biased region" description="Polar residues" evidence="6">
    <location>
        <begin position="18"/>
        <end position="27"/>
    </location>
</feature>
<evidence type="ECO:0000256" key="4">
    <source>
        <dbReference type="ARBA" id="ARBA00023134"/>
    </source>
</evidence>
<keyword evidence="4" id="KW-0342">GTP-binding</keyword>
<dbReference type="InterPro" id="IPR011992">
    <property type="entry name" value="EF-hand-dom_pair"/>
</dbReference>
<evidence type="ECO:0000256" key="3">
    <source>
        <dbReference type="ARBA" id="ARBA00022837"/>
    </source>
</evidence>
<dbReference type="InterPro" id="IPR027417">
    <property type="entry name" value="P-loop_NTPase"/>
</dbReference>
<dbReference type="InParanoid" id="A0A6J0TVT2"/>
<evidence type="ECO:0000313" key="8">
    <source>
        <dbReference type="RefSeq" id="XP_020651110.2"/>
    </source>
</evidence>
<dbReference type="CDD" id="cd00154">
    <property type="entry name" value="Rab"/>
    <property type="match status" value="1"/>
</dbReference>
<dbReference type="SMART" id="SM00174">
    <property type="entry name" value="RHO"/>
    <property type="match status" value="1"/>
</dbReference>
<evidence type="ECO:0000256" key="2">
    <source>
        <dbReference type="ARBA" id="ARBA00022741"/>
    </source>
</evidence>
<organism evidence="7 8">
    <name type="scientific">Pogona vitticeps</name>
    <name type="common">central bearded dragon</name>
    <dbReference type="NCBI Taxonomy" id="103695"/>
    <lineage>
        <taxon>Eukaryota</taxon>
        <taxon>Metazoa</taxon>
        <taxon>Chordata</taxon>
        <taxon>Craniata</taxon>
        <taxon>Vertebrata</taxon>
        <taxon>Euteleostomi</taxon>
        <taxon>Lepidosauria</taxon>
        <taxon>Squamata</taxon>
        <taxon>Bifurcata</taxon>
        <taxon>Unidentata</taxon>
        <taxon>Episquamata</taxon>
        <taxon>Toxicofera</taxon>
        <taxon>Iguania</taxon>
        <taxon>Acrodonta</taxon>
        <taxon>Agamidae</taxon>
        <taxon>Amphibolurinae</taxon>
        <taxon>Pogona</taxon>
    </lineage>
</organism>
<feature type="coiled-coil region" evidence="5">
    <location>
        <begin position="243"/>
        <end position="277"/>
    </location>
</feature>
<dbReference type="GO" id="GO:0046872">
    <property type="term" value="F:metal ion binding"/>
    <property type="evidence" value="ECO:0007669"/>
    <property type="project" value="UniProtKB-KW"/>
</dbReference>
<dbReference type="PROSITE" id="PS00018">
    <property type="entry name" value="EF_HAND_1"/>
    <property type="match status" value="1"/>
</dbReference>
<dbReference type="CTD" id="401258"/>
<keyword evidence="5" id="KW-0175">Coiled coil</keyword>
<dbReference type="InterPro" id="IPR005225">
    <property type="entry name" value="Small_GTP-bd"/>
</dbReference>
<dbReference type="PROSITE" id="PS51420">
    <property type="entry name" value="RHO"/>
    <property type="match status" value="1"/>
</dbReference>
<dbReference type="SMART" id="SM00176">
    <property type="entry name" value="RAN"/>
    <property type="match status" value="1"/>
</dbReference>
<keyword evidence="2" id="KW-0547">Nucleotide-binding</keyword>
<feature type="region of interest" description="Disordered" evidence="6">
    <location>
        <begin position="1"/>
        <end position="29"/>
    </location>
</feature>
<feature type="region of interest" description="Disordered" evidence="6">
    <location>
        <begin position="111"/>
        <end position="136"/>
    </location>
</feature>
<keyword evidence="1" id="KW-0479">Metal-binding</keyword>
<sequence>MAARGRKFGSSRWKQARSEQGNVQTYPISEEELSQSEIMEQIQDVFQKHGGNKKGFVTQADMQKLEGIAPWSRGELELVFAGLDADNEGCLAIEDFTAGLRNFLNSQSVTRQHRKRKMASAKTPVNLTPEEANPERKKCSEAFINQLGTDGIFEEQVAEHNRKVQQLYEEMEQQTGREKQRLQYESKTRSQLCNMEMKKVLDVREQEIQHFLTVQNELETQFVNLKENQQMANIQTEELMRDNHTLETQLQETLHQLQRTQRQLDAMKDQVAQILKEDRASDDLTSVTTAASVSRTRVISIEEDPVADCVGEQQYCPQEPSGQSSLFKELNEAMAAMSRVSDESHEQPTGDFGFQGEELMGKMRQNENSQQSAIQQNLPQNGGLTKNYVREKKISETLTSQATFQREVLLKEASTYVRDGALEMKNSHVFEPRMEARTPVPTPEMKPPPPGIQYSLYSGWTADLRNYKEGQLQRDILASSQALIQHESHKQAVKSSNIKMQELSTDSEQGEKKPSPAMKTLAKKIPSSTPVKDVVTVRFPSRTTLLRLHVDLKSETLHVHNGQFKNMPDLEMQACNTELLEGPLSEKRKEGRIYLSEFKKNQEVKAVMDEETKLTPEGWDCQVMKETSQGIRALSSHPDHLYNILFVGDTNVGKTSFLCRLQDGSAGTNVTATVGIDYRIKNLFVDDKWFALQLWDTAGQERYHSLTKQFFRKADGIVLMYDISSEHSFANVKYWLNCIQEGAENGVIVLLLGNKTDYTAERRISVNDGESLAKEYGLSFCECSAASGHNVTESMVKLARLLKTHEEQFKQEILKLVPPKKKSGCCF</sequence>
<dbReference type="RefSeq" id="XP_020651110.2">
    <property type="nucleotide sequence ID" value="XM_020795451.2"/>
</dbReference>
<evidence type="ECO:0000313" key="7">
    <source>
        <dbReference type="Proteomes" id="UP001652642"/>
    </source>
</evidence>
<dbReference type="Pfam" id="PF00071">
    <property type="entry name" value="Ras"/>
    <property type="match status" value="1"/>
</dbReference>
<dbReference type="InterPro" id="IPR050227">
    <property type="entry name" value="Rab"/>
</dbReference>
<dbReference type="SMART" id="SM00173">
    <property type="entry name" value="RAS"/>
    <property type="match status" value="1"/>
</dbReference>
<dbReference type="PROSITE" id="PS51421">
    <property type="entry name" value="RAS"/>
    <property type="match status" value="1"/>
</dbReference>
<dbReference type="SUPFAM" id="SSF47473">
    <property type="entry name" value="EF-hand"/>
    <property type="match status" value="1"/>
</dbReference>
<dbReference type="GO" id="GO:0005525">
    <property type="term" value="F:GTP binding"/>
    <property type="evidence" value="ECO:0007669"/>
    <property type="project" value="UniProtKB-KW"/>
</dbReference>
<dbReference type="PRINTS" id="PR00449">
    <property type="entry name" value="RASTRNSFRMNG"/>
</dbReference>
<name>A0A6J0TVT2_9SAUR</name>
<dbReference type="KEGG" id="pvt:110079947"/>
<dbReference type="AlphaFoldDB" id="A0A6J0TVT2"/>
<evidence type="ECO:0000256" key="5">
    <source>
        <dbReference type="SAM" id="Coils"/>
    </source>
</evidence>
<dbReference type="InterPro" id="IPR018247">
    <property type="entry name" value="EF_Hand_1_Ca_BS"/>
</dbReference>
<feature type="region of interest" description="Disordered" evidence="6">
    <location>
        <begin position="364"/>
        <end position="383"/>
    </location>
</feature>